<evidence type="ECO:0000313" key="1">
    <source>
        <dbReference type="EMBL" id="RWU20801.1"/>
    </source>
</evidence>
<accession>A0A443ZNX8</accession>
<dbReference type="EMBL" id="QJRG01000047">
    <property type="protein sequence ID" value="RWU20801.1"/>
    <property type="molecule type" value="Genomic_DNA"/>
</dbReference>
<name>A0A443ZNX8_9PSED</name>
<protein>
    <submittedName>
        <fullName evidence="1">Uncharacterized protein</fullName>
    </submittedName>
</protein>
<proteinExistence type="predicted"/>
<dbReference type="AlphaFoldDB" id="A0A443ZNX8"/>
<gene>
    <name evidence="1" type="ORF">DM813_16365</name>
</gene>
<comment type="caution">
    <text evidence="1">The sequence shown here is derived from an EMBL/GenBank/DDBJ whole genome shotgun (WGS) entry which is preliminary data.</text>
</comment>
<reference evidence="1 2" key="1">
    <citation type="submission" date="2018-06" db="EMBL/GenBank/DDBJ databases">
        <title>Bacteria isolated from soil of Wuhan.</title>
        <authorList>
            <person name="Wei X."/>
            <person name="Chunhua H."/>
        </authorList>
    </citation>
    <scope>NUCLEOTIDE SEQUENCE [LARGE SCALE GENOMIC DNA]</scope>
    <source>
        <strain evidence="2">xwS2</strain>
    </source>
</reference>
<evidence type="ECO:0000313" key="2">
    <source>
        <dbReference type="Proteomes" id="UP000288983"/>
    </source>
</evidence>
<sequence>MVLCLFDFVIVYKWLFVRVYSRQATLVNPFSSAMGAFVGKALRKAFRQNWFVALKILYTKKFAIVFYLFY</sequence>
<dbReference type="Proteomes" id="UP000288983">
    <property type="component" value="Unassembled WGS sequence"/>
</dbReference>
<organism evidence="1 2">
    <name type="scientific">Pseudomonas alkylphenolica</name>
    <dbReference type="NCBI Taxonomy" id="237609"/>
    <lineage>
        <taxon>Bacteria</taxon>
        <taxon>Pseudomonadati</taxon>
        <taxon>Pseudomonadota</taxon>
        <taxon>Gammaproteobacteria</taxon>
        <taxon>Pseudomonadales</taxon>
        <taxon>Pseudomonadaceae</taxon>
        <taxon>Pseudomonas</taxon>
    </lineage>
</organism>